<dbReference type="InterPro" id="IPR010773">
    <property type="entry name" value="Mycophage_PG1_Gp7"/>
</dbReference>
<comment type="caution">
    <text evidence="1">The sequence shown here is derived from an EMBL/GenBank/DDBJ whole genome shotgun (WGS) entry which is preliminary data.</text>
</comment>
<accession>A0ABU5KDI0</accession>
<name>A0ABU5KDI0_9ACTN</name>
<keyword evidence="2" id="KW-1185">Reference proteome</keyword>
<dbReference type="RefSeq" id="WP_322424913.1">
    <property type="nucleotide sequence ID" value="NZ_CP141058.1"/>
</dbReference>
<proteinExistence type="predicted"/>
<protein>
    <submittedName>
        <fullName evidence="1">DUF1360 domain-containing protein</fullName>
    </submittedName>
</protein>
<dbReference type="Pfam" id="PF07098">
    <property type="entry name" value="DUF1360"/>
    <property type="match status" value="1"/>
</dbReference>
<sequence>MRTKDRTEVPMALLVDGLATYRLVKLVRDDRITEPAREAVEARHGTPEQSKITYLLNCPWCLSIYAGAALTLARRRWPVATSLVARPLALSALTGLATVHLER</sequence>
<dbReference type="Proteomes" id="UP001291999">
    <property type="component" value="Unassembled WGS sequence"/>
</dbReference>
<evidence type="ECO:0000313" key="2">
    <source>
        <dbReference type="Proteomes" id="UP001291999"/>
    </source>
</evidence>
<gene>
    <name evidence="1" type="ORF">SFC79_14745</name>
</gene>
<evidence type="ECO:0000313" key="1">
    <source>
        <dbReference type="EMBL" id="MDZ5663033.1"/>
    </source>
</evidence>
<organism evidence="1 2">
    <name type="scientific">Nocardioides renjunii</name>
    <dbReference type="NCBI Taxonomy" id="3095075"/>
    <lineage>
        <taxon>Bacteria</taxon>
        <taxon>Bacillati</taxon>
        <taxon>Actinomycetota</taxon>
        <taxon>Actinomycetes</taxon>
        <taxon>Propionibacteriales</taxon>
        <taxon>Nocardioidaceae</taxon>
        <taxon>Nocardioides</taxon>
    </lineage>
</organism>
<dbReference type="EMBL" id="JAXQPW010000006">
    <property type="protein sequence ID" value="MDZ5663033.1"/>
    <property type="molecule type" value="Genomic_DNA"/>
</dbReference>
<reference evidence="1 2" key="1">
    <citation type="submission" date="2023-11" db="EMBL/GenBank/DDBJ databases">
        <title>Novel species in genus Nocardioides.</title>
        <authorList>
            <person name="Zhou H."/>
        </authorList>
    </citation>
    <scope>NUCLEOTIDE SEQUENCE [LARGE SCALE GENOMIC DNA]</scope>
    <source>
        <strain evidence="1 2">S-58</strain>
    </source>
</reference>